<name>A0AAD3TD31_NEPGR</name>
<dbReference type="Gene3D" id="3.40.462.20">
    <property type="match status" value="1"/>
</dbReference>
<gene>
    <name evidence="8" type="ORF">Nepgr_028734</name>
</gene>
<evidence type="ECO:0000313" key="9">
    <source>
        <dbReference type="Proteomes" id="UP001279734"/>
    </source>
</evidence>
<dbReference type="InterPro" id="IPR012951">
    <property type="entry name" value="BBE"/>
</dbReference>
<dbReference type="InterPro" id="IPR016167">
    <property type="entry name" value="FAD-bd_PCMH_sub1"/>
</dbReference>
<dbReference type="PANTHER" id="PTHR32448">
    <property type="entry name" value="OS08G0158400 PROTEIN"/>
    <property type="match status" value="1"/>
</dbReference>
<reference evidence="8" key="1">
    <citation type="submission" date="2023-05" db="EMBL/GenBank/DDBJ databases">
        <title>Nepenthes gracilis genome sequencing.</title>
        <authorList>
            <person name="Fukushima K."/>
        </authorList>
    </citation>
    <scope>NUCLEOTIDE SEQUENCE</scope>
    <source>
        <strain evidence="8">SING2019-196</strain>
    </source>
</reference>
<keyword evidence="6" id="KW-0325">Glycoprotein</keyword>
<keyword evidence="3" id="KW-0285">Flavoprotein</keyword>
<dbReference type="Gene3D" id="3.30.465.10">
    <property type="match status" value="1"/>
</dbReference>
<keyword evidence="9" id="KW-1185">Reference proteome</keyword>
<dbReference type="Proteomes" id="UP001279734">
    <property type="component" value="Unassembled WGS sequence"/>
</dbReference>
<evidence type="ECO:0000256" key="3">
    <source>
        <dbReference type="ARBA" id="ARBA00022630"/>
    </source>
</evidence>
<dbReference type="SUPFAM" id="SSF56176">
    <property type="entry name" value="FAD-binding/transporter-associated domain-like"/>
    <property type="match status" value="1"/>
</dbReference>
<accession>A0AAD3TD31</accession>
<dbReference type="Gene3D" id="3.30.43.10">
    <property type="entry name" value="Uridine Diphospho-n-acetylenolpyruvylglucosamine Reductase, domain 2"/>
    <property type="match status" value="1"/>
</dbReference>
<keyword evidence="4" id="KW-0732">Signal</keyword>
<evidence type="ECO:0000256" key="5">
    <source>
        <dbReference type="ARBA" id="ARBA00022827"/>
    </source>
</evidence>
<organism evidence="8 9">
    <name type="scientific">Nepenthes gracilis</name>
    <name type="common">Slender pitcher plant</name>
    <dbReference type="NCBI Taxonomy" id="150966"/>
    <lineage>
        <taxon>Eukaryota</taxon>
        <taxon>Viridiplantae</taxon>
        <taxon>Streptophyta</taxon>
        <taxon>Embryophyta</taxon>
        <taxon>Tracheophyta</taxon>
        <taxon>Spermatophyta</taxon>
        <taxon>Magnoliopsida</taxon>
        <taxon>eudicotyledons</taxon>
        <taxon>Gunneridae</taxon>
        <taxon>Pentapetalae</taxon>
        <taxon>Caryophyllales</taxon>
        <taxon>Nepenthaceae</taxon>
        <taxon>Nepenthes</taxon>
    </lineage>
</organism>
<protein>
    <recommendedName>
        <fullName evidence="7">FAD-binding PCMH-type domain-containing protein</fullName>
    </recommendedName>
</protein>
<comment type="cofactor">
    <cofactor evidence="1">
        <name>FAD</name>
        <dbReference type="ChEBI" id="CHEBI:57692"/>
    </cofactor>
</comment>
<dbReference type="InterPro" id="IPR016166">
    <property type="entry name" value="FAD-bd_PCMH"/>
</dbReference>
<dbReference type="GO" id="GO:0016491">
    <property type="term" value="F:oxidoreductase activity"/>
    <property type="evidence" value="ECO:0007669"/>
    <property type="project" value="InterPro"/>
</dbReference>
<dbReference type="AlphaFoldDB" id="A0AAD3TD31"/>
<comment type="caution">
    <text evidence="8">The sequence shown here is derived from an EMBL/GenBank/DDBJ whole genome shotgun (WGS) entry which is preliminary data.</text>
</comment>
<dbReference type="Pfam" id="PF01565">
    <property type="entry name" value="FAD_binding_4"/>
    <property type="match status" value="2"/>
</dbReference>
<dbReference type="InterPro" id="IPR006094">
    <property type="entry name" value="Oxid_FAD_bind_N"/>
</dbReference>
<evidence type="ECO:0000256" key="4">
    <source>
        <dbReference type="ARBA" id="ARBA00022729"/>
    </source>
</evidence>
<keyword evidence="5" id="KW-0274">FAD</keyword>
<evidence type="ECO:0000313" key="8">
    <source>
        <dbReference type="EMBL" id="GMH26891.1"/>
    </source>
</evidence>
<dbReference type="EMBL" id="BSYO01000032">
    <property type="protein sequence ID" value="GMH26891.1"/>
    <property type="molecule type" value="Genomic_DNA"/>
</dbReference>
<proteinExistence type="inferred from homology"/>
<dbReference type="PROSITE" id="PS51387">
    <property type="entry name" value="FAD_PCMH"/>
    <property type="match status" value="1"/>
</dbReference>
<dbReference type="InterPro" id="IPR036318">
    <property type="entry name" value="FAD-bd_PCMH-like_sf"/>
</dbReference>
<feature type="domain" description="FAD-binding PCMH-type" evidence="7">
    <location>
        <begin position="35"/>
        <end position="118"/>
    </location>
</feature>
<dbReference type="GO" id="GO:0071949">
    <property type="term" value="F:FAD binding"/>
    <property type="evidence" value="ECO:0007669"/>
    <property type="project" value="InterPro"/>
</dbReference>
<evidence type="ECO:0000259" key="7">
    <source>
        <dbReference type="PROSITE" id="PS51387"/>
    </source>
</evidence>
<comment type="similarity">
    <text evidence="2">Belongs to the oxygen-dependent FAD-linked oxidoreductase family.</text>
</comment>
<evidence type="ECO:0000256" key="1">
    <source>
        <dbReference type="ARBA" id="ARBA00001974"/>
    </source>
</evidence>
<sequence length="508" mass="56686">MSVTNFTTVSASQAHSVSNYHRILHFSGQNLRFSRAPEPSAIILPETKHQLSSSVICCRRAGLEIRVRCGGHSYEGLSSTSDHGASFVIIDMMNLNRVIMELESETAWPGRARTVGVGGHISGGGFGFFSRKYGLAADNVLDAVLVDAEGRLLDRESMGEEVFWAIRGGGGGLWGVVFAWKIKLLKFPPVITAFIVSRHGAKRRLAQLLHKWQHVAPYLDDEFYLSVSVSAGFPDGKGDRNGVSATFKGLFLGGENEAVSLLTGAFPELETREEDCTEMSWIESVLFFSDLGYGSSIDDLKIRRPKENLYFKAKSDYVQTPIPVEGFSKIFDILEAEPKGFAIFDPYGGAMARIHDDAIAFPHRKGNLFNIQYMVSWKEGENANSEIYGDWIREFYSSMTPYVSSGPRAAYVNYLDFDLGTVELISNGGSSRDAVERARVWGEKYFLRNYDRLVRAKTIADPNNVFRHQQGIPPLPSNVEALTEYDWSLDKSCRHSVIWPSQLKLEKN</sequence>
<dbReference type="InterPro" id="IPR016169">
    <property type="entry name" value="FAD-bd_PCMH_sub2"/>
</dbReference>
<evidence type="ECO:0000256" key="6">
    <source>
        <dbReference type="ARBA" id="ARBA00023180"/>
    </source>
</evidence>
<evidence type="ECO:0000256" key="2">
    <source>
        <dbReference type="ARBA" id="ARBA00005466"/>
    </source>
</evidence>
<dbReference type="Pfam" id="PF08031">
    <property type="entry name" value="BBE"/>
    <property type="match status" value="1"/>
</dbReference>